<protein>
    <submittedName>
        <fullName evidence="2">Uncharacterized protein</fullName>
    </submittedName>
</protein>
<feature type="non-terminal residue" evidence="2">
    <location>
        <position position="94"/>
    </location>
</feature>
<proteinExistence type="predicted"/>
<evidence type="ECO:0000313" key="2">
    <source>
        <dbReference type="EMBL" id="KKK75494.1"/>
    </source>
</evidence>
<feature type="region of interest" description="Disordered" evidence="1">
    <location>
        <begin position="57"/>
        <end position="94"/>
    </location>
</feature>
<reference evidence="2" key="1">
    <citation type="journal article" date="2015" name="Nature">
        <title>Complex archaea that bridge the gap between prokaryotes and eukaryotes.</title>
        <authorList>
            <person name="Spang A."/>
            <person name="Saw J.H."/>
            <person name="Jorgensen S.L."/>
            <person name="Zaremba-Niedzwiedzka K."/>
            <person name="Martijn J."/>
            <person name="Lind A.E."/>
            <person name="van Eijk R."/>
            <person name="Schleper C."/>
            <person name="Guy L."/>
            <person name="Ettema T.J."/>
        </authorList>
    </citation>
    <scope>NUCLEOTIDE SEQUENCE</scope>
</reference>
<comment type="caution">
    <text evidence="2">The sequence shown here is derived from an EMBL/GenBank/DDBJ whole genome shotgun (WGS) entry which is preliminary data.</text>
</comment>
<evidence type="ECO:0000256" key="1">
    <source>
        <dbReference type="SAM" id="MobiDB-lite"/>
    </source>
</evidence>
<organism evidence="2">
    <name type="scientific">marine sediment metagenome</name>
    <dbReference type="NCBI Taxonomy" id="412755"/>
    <lineage>
        <taxon>unclassified sequences</taxon>
        <taxon>metagenomes</taxon>
        <taxon>ecological metagenomes</taxon>
    </lineage>
</organism>
<sequence>MWTITMWAWVTRFNATFLRVEQLPEAVFAITGEATEMGYHPSEFQWECEESDFLDSLLDGRTGADNHGATQGNEESLGSPRMVDETPTKHWTTI</sequence>
<gene>
    <name evidence="2" type="ORF">LCGC14_2873180</name>
</gene>
<accession>A0A0F9AAI6</accession>
<dbReference type="AlphaFoldDB" id="A0A0F9AAI6"/>
<name>A0A0F9AAI6_9ZZZZ</name>
<dbReference type="EMBL" id="LAZR01055838">
    <property type="protein sequence ID" value="KKK75494.1"/>
    <property type="molecule type" value="Genomic_DNA"/>
</dbReference>